<dbReference type="InterPro" id="IPR015590">
    <property type="entry name" value="Aldehyde_DH_dom"/>
</dbReference>
<evidence type="ECO:0000313" key="4">
    <source>
        <dbReference type="Proteomes" id="UP000005551"/>
    </source>
</evidence>
<comment type="caution">
    <text evidence="3">The sequence shown here is derived from an EMBL/GenBank/DDBJ whole genome shotgun (WGS) entry which is preliminary data.</text>
</comment>
<feature type="domain" description="Aldehyde dehydrogenase" evidence="2">
    <location>
        <begin position="51"/>
        <end position="489"/>
    </location>
</feature>
<keyword evidence="4" id="KW-1185">Reference proteome</keyword>
<dbReference type="Gene3D" id="3.40.605.10">
    <property type="entry name" value="Aldehyde Dehydrogenase, Chain A, domain 1"/>
    <property type="match status" value="1"/>
</dbReference>
<dbReference type="InterPro" id="IPR016163">
    <property type="entry name" value="Ald_DH_C"/>
</dbReference>
<name>I5BZL9_9BACT</name>
<keyword evidence="1" id="KW-0560">Oxidoreductase</keyword>
<dbReference type="InterPro" id="IPR016162">
    <property type="entry name" value="Ald_DH_N"/>
</dbReference>
<proteinExistence type="predicted"/>
<protein>
    <submittedName>
        <fullName evidence="3">Aldehyde dehydrogenase</fullName>
    </submittedName>
</protein>
<dbReference type="Gene3D" id="3.40.309.10">
    <property type="entry name" value="Aldehyde Dehydrogenase, Chain A, domain 2"/>
    <property type="match status" value="1"/>
</dbReference>
<dbReference type="Pfam" id="PF00171">
    <property type="entry name" value="Aldedh"/>
    <property type="match status" value="1"/>
</dbReference>
<organism evidence="3 4">
    <name type="scientific">Nitritalea halalkaliphila LW7</name>
    <dbReference type="NCBI Taxonomy" id="1189621"/>
    <lineage>
        <taxon>Bacteria</taxon>
        <taxon>Pseudomonadati</taxon>
        <taxon>Bacteroidota</taxon>
        <taxon>Cytophagia</taxon>
        <taxon>Cytophagales</taxon>
        <taxon>Cyclobacteriaceae</taxon>
        <taxon>Nitritalea</taxon>
    </lineage>
</organism>
<dbReference type="PANTHER" id="PTHR11699">
    <property type="entry name" value="ALDEHYDE DEHYDROGENASE-RELATED"/>
    <property type="match status" value="1"/>
</dbReference>
<dbReference type="SUPFAM" id="SSF53720">
    <property type="entry name" value="ALDH-like"/>
    <property type="match status" value="1"/>
</dbReference>
<gene>
    <name evidence="3" type="ORF">A3SI_14664</name>
</gene>
<evidence type="ECO:0000313" key="3">
    <source>
        <dbReference type="EMBL" id="EIM75021.1"/>
    </source>
</evidence>
<accession>I5BZL9</accession>
<dbReference type="Proteomes" id="UP000005551">
    <property type="component" value="Unassembled WGS sequence"/>
</dbReference>
<reference evidence="3 4" key="1">
    <citation type="submission" date="2012-05" db="EMBL/GenBank/DDBJ databases">
        <title>Genome sequence of Nitritalea halalkaliphila LW7.</title>
        <authorList>
            <person name="Jangir P.K."/>
            <person name="Singh A."/>
            <person name="Shivaji S."/>
            <person name="Sharma R."/>
        </authorList>
    </citation>
    <scope>NUCLEOTIDE SEQUENCE [LARGE SCALE GENOMIC DNA]</scope>
    <source>
        <strain evidence="3 4">LW7</strain>
    </source>
</reference>
<evidence type="ECO:0000259" key="2">
    <source>
        <dbReference type="Pfam" id="PF00171"/>
    </source>
</evidence>
<evidence type="ECO:0000256" key="1">
    <source>
        <dbReference type="ARBA" id="ARBA00023002"/>
    </source>
</evidence>
<sequence>MNMPAVMKILEKAEWPRLLEQAKKIAPEAFGPSSEPLNLIAGRWQVDGNKKPFYSSIDGSFLGHYPNIDLETCKQAVAHASEEAKTWAESPLHARKAAVQATIDEMEQHKELIAFLLVWEIGKPFDQCVDSVERCISGVQWYLDTIEDMLGSRTPIGVVSNISSWNYPISVLVHACLVQVLCGNAAVAKTPSDGGLFSLTVCFAIAKRHGLPLTLVSGSGGALSEALVKNEHVDCLAYVGGKSNGRNIVASLVDKNKRYMLEMEGVNAYGIWNYSDWDHLAKQLKAGFKYGKQRCTAYVRFVVQRTLFPEFLEMYLNMLKSITYGHPLLVEEGSTTAPQVDFGPLINSKKVEEVDAMYHDAIAKGAVCLYRGKIDPAQFLPNQDISAYYPPTALLNVPKNALLYHNEPFGPLDSIILVDSEEELISEMNISNGSLVASIACDHAEEAQRIASQLRGYKIGINKSRSRGDKEESFGGIGESWKGCFVGENTWWNPLPKGSPVNA</sequence>
<dbReference type="PATRIC" id="fig|1189621.3.peg.3053"/>
<dbReference type="GO" id="GO:0016620">
    <property type="term" value="F:oxidoreductase activity, acting on the aldehyde or oxo group of donors, NAD or NADP as acceptor"/>
    <property type="evidence" value="ECO:0007669"/>
    <property type="project" value="InterPro"/>
</dbReference>
<dbReference type="AlphaFoldDB" id="I5BZL9"/>
<dbReference type="STRING" id="1189621.A3SI_14664"/>
<dbReference type="EMBL" id="AJYA01000036">
    <property type="protein sequence ID" value="EIM75021.1"/>
    <property type="molecule type" value="Genomic_DNA"/>
</dbReference>
<dbReference type="InterPro" id="IPR016161">
    <property type="entry name" value="Ald_DH/histidinol_DH"/>
</dbReference>